<dbReference type="Proteomes" id="UP001470230">
    <property type="component" value="Unassembled WGS sequence"/>
</dbReference>
<evidence type="ECO:0008006" key="3">
    <source>
        <dbReference type="Google" id="ProtNLM"/>
    </source>
</evidence>
<sequence length="407" mass="48793">MENISFKLYIQIMKRIHESLLNFIDDEDNPEENFQNFNSLFNDLKIRDNIHMFKSLLHLIVEIGNNHHRGPNFFSKIGQVLRLFKEDIKKYFSNTEIYYIFISNKRIFLFLIEEKIIIIDEFIARSLILPFYDNRYIDSNYPGYFAPEIKPFTNAKWYPKKRRIDSDNVYFEQIKKDLPENFYELRKTGENDNTICKLIRDDLVKEFIIYVNRNNIPLDSSIEESIFETNPFLNEMQTEFEIICSITKKPNDSCHEKMVSLIKYAAFFGSIQIFNYLRLNGVKLTQSIWPYAIHGRNPEIIKILEDVDIDEKTDKVFKQCFVDSIKCHHNDIANYFLINFLENQKENLKDEFDQSFKYYNFAFMQDESVNEPLFECFCIYDYYIFVDALLKVQSIDIKGFILKINCF</sequence>
<dbReference type="SUPFAM" id="SSF48403">
    <property type="entry name" value="Ankyrin repeat"/>
    <property type="match status" value="1"/>
</dbReference>
<name>A0ABR2HTZ2_9EUKA</name>
<evidence type="ECO:0000313" key="1">
    <source>
        <dbReference type="EMBL" id="KAK8852571.1"/>
    </source>
</evidence>
<proteinExistence type="predicted"/>
<evidence type="ECO:0000313" key="2">
    <source>
        <dbReference type="Proteomes" id="UP001470230"/>
    </source>
</evidence>
<dbReference type="PANTHER" id="PTHR24159:SF5">
    <property type="entry name" value="ANK_REP_REGION DOMAIN-CONTAINING PROTEIN"/>
    <property type="match status" value="1"/>
</dbReference>
<organism evidence="1 2">
    <name type="scientific">Tritrichomonas musculus</name>
    <dbReference type="NCBI Taxonomy" id="1915356"/>
    <lineage>
        <taxon>Eukaryota</taxon>
        <taxon>Metamonada</taxon>
        <taxon>Parabasalia</taxon>
        <taxon>Tritrichomonadida</taxon>
        <taxon>Tritrichomonadidae</taxon>
        <taxon>Tritrichomonas</taxon>
    </lineage>
</organism>
<protein>
    <recommendedName>
        <fullName evidence="3">DUF3447 domain-containing protein</fullName>
    </recommendedName>
</protein>
<dbReference type="PANTHER" id="PTHR24159">
    <property type="match status" value="1"/>
</dbReference>
<gene>
    <name evidence="1" type="ORF">M9Y10_017559</name>
</gene>
<accession>A0ABR2HTZ2</accession>
<dbReference type="InterPro" id="IPR036770">
    <property type="entry name" value="Ankyrin_rpt-contain_sf"/>
</dbReference>
<comment type="caution">
    <text evidence="1">The sequence shown here is derived from an EMBL/GenBank/DDBJ whole genome shotgun (WGS) entry which is preliminary data.</text>
</comment>
<reference evidence="1 2" key="1">
    <citation type="submission" date="2024-04" db="EMBL/GenBank/DDBJ databases">
        <title>Tritrichomonas musculus Genome.</title>
        <authorList>
            <person name="Alves-Ferreira E."/>
            <person name="Grigg M."/>
            <person name="Lorenzi H."/>
            <person name="Galac M."/>
        </authorList>
    </citation>
    <scope>NUCLEOTIDE SEQUENCE [LARGE SCALE GENOMIC DNA]</scope>
    <source>
        <strain evidence="1 2">EAF2021</strain>
    </source>
</reference>
<dbReference type="EMBL" id="JAPFFF010000023">
    <property type="protein sequence ID" value="KAK8852571.1"/>
    <property type="molecule type" value="Genomic_DNA"/>
</dbReference>
<keyword evidence="2" id="KW-1185">Reference proteome</keyword>